<evidence type="ECO:0000256" key="4">
    <source>
        <dbReference type="SAM" id="MobiDB-lite"/>
    </source>
</evidence>
<dbReference type="RefSeq" id="WP_011495774.1">
    <property type="nucleotide sequence ID" value="NC_007954.1"/>
</dbReference>
<dbReference type="InterPro" id="IPR052563">
    <property type="entry name" value="FliK"/>
</dbReference>
<keyword evidence="6" id="KW-0966">Cell projection</keyword>
<dbReference type="PANTHER" id="PTHR37533:SF2">
    <property type="entry name" value="FLAGELLAR HOOK-LENGTH CONTROL PROTEIN"/>
    <property type="match status" value="1"/>
</dbReference>
<feature type="domain" description="Flagellar hook-length control protein-like C-terminal" evidence="5">
    <location>
        <begin position="371"/>
        <end position="452"/>
    </location>
</feature>
<dbReference type="InterPro" id="IPR038610">
    <property type="entry name" value="FliK-like_C_sf"/>
</dbReference>
<dbReference type="PRINTS" id="PR01007">
    <property type="entry name" value="FLGHOOKFLIK"/>
</dbReference>
<keyword evidence="7" id="KW-1185">Reference proteome</keyword>
<dbReference type="AlphaFoldDB" id="Q12PL1"/>
<evidence type="ECO:0000313" key="7">
    <source>
        <dbReference type="Proteomes" id="UP000001982"/>
    </source>
</evidence>
<dbReference type="Proteomes" id="UP000001982">
    <property type="component" value="Chromosome"/>
</dbReference>
<dbReference type="CDD" id="cd17470">
    <property type="entry name" value="T3SS_Flik_C"/>
    <property type="match status" value="1"/>
</dbReference>
<protein>
    <submittedName>
        <fullName evidence="6">Flagellar hook-length control protein</fullName>
    </submittedName>
</protein>
<dbReference type="KEGG" id="sdn:Sden_1329"/>
<dbReference type="Gene3D" id="3.30.750.140">
    <property type="match status" value="1"/>
</dbReference>
<gene>
    <name evidence="6" type="ordered locus">Sden_1329</name>
</gene>
<reference evidence="6 7" key="1">
    <citation type="submission" date="2006-03" db="EMBL/GenBank/DDBJ databases">
        <title>Complete sequence of Shewanella denitrificans OS217.</title>
        <authorList>
            <consortium name="US DOE Joint Genome Institute"/>
            <person name="Copeland A."/>
            <person name="Lucas S."/>
            <person name="Lapidus A."/>
            <person name="Barry K."/>
            <person name="Detter J.C."/>
            <person name="Glavina del Rio T."/>
            <person name="Hammon N."/>
            <person name="Israni S."/>
            <person name="Dalin E."/>
            <person name="Tice H."/>
            <person name="Pitluck S."/>
            <person name="Brettin T."/>
            <person name="Bruce D."/>
            <person name="Han C."/>
            <person name="Tapia R."/>
            <person name="Gilna P."/>
            <person name="Kiss H."/>
            <person name="Schmutz J."/>
            <person name="Larimer F."/>
            <person name="Land M."/>
            <person name="Hauser L."/>
            <person name="Kyrpides N."/>
            <person name="Lykidis A."/>
            <person name="Richardson P."/>
        </authorList>
    </citation>
    <scope>NUCLEOTIDE SEQUENCE [LARGE SCALE GENOMIC DNA]</scope>
    <source>
        <strain evidence="7">OS217 / ATCC BAA-1090 / DSM 15013</strain>
    </source>
</reference>
<dbReference type="EMBL" id="CP000302">
    <property type="protein sequence ID" value="ABE54615.1"/>
    <property type="molecule type" value="Genomic_DNA"/>
</dbReference>
<keyword evidence="6" id="KW-0969">Cilium</keyword>
<dbReference type="InterPro" id="IPR001635">
    <property type="entry name" value="Flag_hook_Flik"/>
</dbReference>
<accession>Q12PL1</accession>
<keyword evidence="6" id="KW-0282">Flagellum</keyword>
<proteinExistence type="inferred from homology"/>
<dbReference type="eggNOG" id="COG3144">
    <property type="taxonomic scope" value="Bacteria"/>
</dbReference>
<keyword evidence="3" id="KW-1005">Bacterial flagellum biogenesis</keyword>
<evidence type="ECO:0000256" key="3">
    <source>
        <dbReference type="ARBA" id="ARBA00022795"/>
    </source>
</evidence>
<organism evidence="6 7">
    <name type="scientific">Shewanella denitrificans (strain OS217 / ATCC BAA-1090 / DSM 15013)</name>
    <dbReference type="NCBI Taxonomy" id="318161"/>
    <lineage>
        <taxon>Bacteria</taxon>
        <taxon>Pseudomonadati</taxon>
        <taxon>Pseudomonadota</taxon>
        <taxon>Gammaproteobacteria</taxon>
        <taxon>Alteromonadales</taxon>
        <taxon>Shewanellaceae</taxon>
        <taxon>Shewanella</taxon>
    </lineage>
</organism>
<dbReference type="PANTHER" id="PTHR37533">
    <property type="entry name" value="FLAGELLAR HOOK-LENGTH CONTROL PROTEIN"/>
    <property type="match status" value="1"/>
</dbReference>
<dbReference type="OrthoDB" id="1792985at2"/>
<dbReference type="HOGENOM" id="CLU_033240_0_0_6"/>
<dbReference type="GO" id="GO:0044780">
    <property type="term" value="P:bacterial-type flagellum assembly"/>
    <property type="evidence" value="ECO:0007669"/>
    <property type="project" value="InterPro"/>
</dbReference>
<evidence type="ECO:0000313" key="6">
    <source>
        <dbReference type="EMBL" id="ABE54615.1"/>
    </source>
</evidence>
<evidence type="ECO:0000256" key="2">
    <source>
        <dbReference type="ARBA" id="ARBA00009149"/>
    </source>
</evidence>
<comment type="similarity">
    <text evidence="2">Belongs to the FliK family.</text>
</comment>
<evidence type="ECO:0000256" key="1">
    <source>
        <dbReference type="ARBA" id="ARBA00003944"/>
    </source>
</evidence>
<dbReference type="STRING" id="318161.Sden_1329"/>
<evidence type="ECO:0000259" key="5">
    <source>
        <dbReference type="Pfam" id="PF02120"/>
    </source>
</evidence>
<dbReference type="InterPro" id="IPR021136">
    <property type="entry name" value="Flagellar_hook_control-like_C"/>
</dbReference>
<feature type="region of interest" description="Disordered" evidence="4">
    <location>
        <begin position="442"/>
        <end position="472"/>
    </location>
</feature>
<name>Q12PL1_SHEDO</name>
<comment type="function">
    <text evidence="1">Controls the length of the flagellar hook.</text>
</comment>
<dbReference type="GO" id="GO:0009424">
    <property type="term" value="C:bacterial-type flagellum hook"/>
    <property type="evidence" value="ECO:0007669"/>
    <property type="project" value="InterPro"/>
</dbReference>
<dbReference type="Pfam" id="PF02120">
    <property type="entry name" value="Flg_hook"/>
    <property type="match status" value="1"/>
</dbReference>
<sequence>MEQMSNILLGSSAKMGKSASAELSSSSGSDAFLTALNQVSNLDNEGFTQRKYDSGNHAVDVRAAFSSAQSDIISEDESAVDLELILAQIDLTGVSHTYDQSQASVGNDLPPELAEIEDSIKIDVEVPADNFLSQLSNDEQLALAVFAQQDVESLAQLSAEELAALVESYNTAAAANSIDPIALPQNILAWLQEMASAAVNTSATEGESLGTENDEFAAQMIPNDKLQVGVLPNDKLHILGSEKSSGVTDAKLAAAELAKIEAAKVDAANLDAPKADLAKAEFNVTLDTQMARKFELNQGISSAMAVAELDGNSADNRVDNNASLKALQNQSSLTPAHKSEVPQFQLSLRQGSEGAIQMQEMIKKFSPVMQQQLVTMVSKGIQQAEIRLDPPELGHMLVKISVQGDQTQVQFQVVHSQTKDLIEQALPKLRDLLAQEGMQLTDSQVSQGDGGRGEKGQQSSGGAYDHEQLDDNAAQDANLVANRTSHSNSAIDYYA</sequence>